<organism evidence="2 3">
    <name type="scientific">Paraburkholderia guartelaensis</name>
    <dbReference type="NCBI Taxonomy" id="2546446"/>
    <lineage>
        <taxon>Bacteria</taxon>
        <taxon>Pseudomonadati</taxon>
        <taxon>Pseudomonadota</taxon>
        <taxon>Betaproteobacteria</taxon>
        <taxon>Burkholderiales</taxon>
        <taxon>Burkholderiaceae</taxon>
        <taxon>Paraburkholderia</taxon>
    </lineage>
</organism>
<dbReference type="RefSeq" id="WP_406952457.1">
    <property type="nucleotide sequence ID" value="NZ_JAYMRW010000006.1"/>
</dbReference>
<evidence type="ECO:0000256" key="1">
    <source>
        <dbReference type="SAM" id="MobiDB-lite"/>
    </source>
</evidence>
<evidence type="ECO:0000313" key="2">
    <source>
        <dbReference type="EMBL" id="MEM5448881.1"/>
    </source>
</evidence>
<feature type="region of interest" description="Disordered" evidence="1">
    <location>
        <begin position="75"/>
        <end position="96"/>
    </location>
</feature>
<protein>
    <submittedName>
        <fullName evidence="2">Uncharacterized protein</fullName>
    </submittedName>
</protein>
<accession>A0ABU9SBZ4</accession>
<comment type="caution">
    <text evidence="2">The sequence shown here is derived from an EMBL/GenBank/DDBJ whole genome shotgun (WGS) entry which is preliminary data.</text>
</comment>
<dbReference type="Proteomes" id="UP001390669">
    <property type="component" value="Unassembled WGS sequence"/>
</dbReference>
<reference evidence="2 3" key="1">
    <citation type="submission" date="2024-01" db="EMBL/GenBank/DDBJ databases">
        <title>The diversity of rhizobia nodulating Mimosa spp. in eleven states of Brazil covering several biomes is determined by host plant, location, and edaphic factors.</title>
        <authorList>
            <person name="Rouws L."/>
            <person name="Barauna A."/>
            <person name="Beukes C."/>
            <person name="De Faria S.M."/>
            <person name="Gross E."/>
            <person name="Dos Reis Junior F.B."/>
            <person name="Simon M."/>
            <person name="Maluk M."/>
            <person name="Odee D.W."/>
            <person name="Kenicer G."/>
            <person name="Young J.P.W."/>
            <person name="Reis V.M."/>
            <person name="Zilli J."/>
            <person name="James E.K."/>
        </authorList>
    </citation>
    <scope>NUCLEOTIDE SEQUENCE [LARGE SCALE GENOMIC DNA]</scope>
    <source>
        <strain evidence="2 3">JPY164</strain>
    </source>
</reference>
<dbReference type="EMBL" id="JAYMRW010000006">
    <property type="protein sequence ID" value="MEM5448881.1"/>
    <property type="molecule type" value="Genomic_DNA"/>
</dbReference>
<gene>
    <name evidence="2" type="ORF">VSR33_15465</name>
</gene>
<sequence>MQTRNFARQLNDLILRLDQFSDIAKVSRTSFPKEAEKLLRSRGMPANAAQSTQALSDDTREASCPGSIQRLCASPTRQAPQKIATRSASREPANLTSVPTAMVARKRTSGQLFDAMLVTPDSSVCEPEFGPGCEATTFSVFANQTGPYMVPAESVVTLRLWTRYLSSLCPEDVGQHIEAWLAPELHRVIQPWDSALAENIRSVITFSHHWSDVYVRLRPRTPCNAAPRRQHTYEHENTPLSEGYALLQRAIAERSRERTRQRNNVPGEIRP</sequence>
<feature type="region of interest" description="Disordered" evidence="1">
    <location>
        <begin position="40"/>
        <end position="62"/>
    </location>
</feature>
<evidence type="ECO:0000313" key="3">
    <source>
        <dbReference type="Proteomes" id="UP001390669"/>
    </source>
</evidence>
<keyword evidence="3" id="KW-1185">Reference proteome</keyword>
<proteinExistence type="predicted"/>
<name>A0ABU9SBZ4_9BURK</name>
<feature type="compositionally biased region" description="Polar residues" evidence="1">
    <location>
        <begin position="75"/>
        <end position="87"/>
    </location>
</feature>